<evidence type="ECO:0000313" key="2">
    <source>
        <dbReference type="Proteomes" id="UP000199706"/>
    </source>
</evidence>
<dbReference type="RefSeq" id="WP_090685785.1">
    <property type="nucleotide sequence ID" value="NZ_FNCJ01000007.1"/>
</dbReference>
<dbReference type="AlphaFoldDB" id="A0A1G7ZR14"/>
<gene>
    <name evidence="1" type="ORF">SAMN05216466_107139</name>
</gene>
<sequence length="275" mass="30841">MSELKQMQSGDEVFDIRGRAASYVALTLDGHVVQPIYTRGDEGDEYYGAPEVWREVFSTPPVEKLHGEIAAMQSRLATERASLDAVRKTRGDEDREYAARAAERKRFTQLQTLDDFIAGKITHFFVVEGYAERMSIQTFEQFMKPKDNDGFSYDRKMRLLSLFGGSNGDLAWYVDRYSDGSGGSSGRCFPAISYEDALAHAAQWINGRVAEIRKQEKKYQALDLANSAEKLGLAVPDDIAGWAKGFADERHQASLKEARKQFDAAKAKLQELEAS</sequence>
<dbReference type="Proteomes" id="UP000199706">
    <property type="component" value="Unassembled WGS sequence"/>
</dbReference>
<organism evidence="1 2">
    <name type="scientific">Paraburkholderia phenazinium</name>
    <dbReference type="NCBI Taxonomy" id="60549"/>
    <lineage>
        <taxon>Bacteria</taxon>
        <taxon>Pseudomonadati</taxon>
        <taxon>Pseudomonadota</taxon>
        <taxon>Betaproteobacteria</taxon>
        <taxon>Burkholderiales</taxon>
        <taxon>Burkholderiaceae</taxon>
        <taxon>Paraburkholderia</taxon>
    </lineage>
</organism>
<proteinExistence type="predicted"/>
<evidence type="ECO:0000313" key="1">
    <source>
        <dbReference type="EMBL" id="SDH11129.1"/>
    </source>
</evidence>
<protein>
    <submittedName>
        <fullName evidence="1">Uncharacterized protein</fullName>
    </submittedName>
</protein>
<dbReference type="EMBL" id="FNCJ01000007">
    <property type="protein sequence ID" value="SDH11129.1"/>
    <property type="molecule type" value="Genomic_DNA"/>
</dbReference>
<reference evidence="1 2" key="1">
    <citation type="submission" date="2016-10" db="EMBL/GenBank/DDBJ databases">
        <authorList>
            <person name="de Groot N.N."/>
        </authorList>
    </citation>
    <scope>NUCLEOTIDE SEQUENCE [LARGE SCALE GENOMIC DNA]</scope>
    <source>
        <strain evidence="1 2">LMG 2247</strain>
    </source>
</reference>
<name>A0A1G7ZR14_9BURK</name>
<accession>A0A1G7ZR14</accession>
<dbReference type="OrthoDB" id="9994649at2"/>